<evidence type="ECO:0000256" key="4">
    <source>
        <dbReference type="ARBA" id="ARBA00023139"/>
    </source>
</evidence>
<keyword evidence="3" id="KW-0472">Membrane</keyword>
<feature type="region of interest" description="Disordered" evidence="7">
    <location>
        <begin position="37"/>
        <end position="116"/>
    </location>
</feature>
<evidence type="ECO:0000256" key="3">
    <source>
        <dbReference type="ARBA" id="ARBA00023136"/>
    </source>
</evidence>
<evidence type="ECO:0000256" key="7">
    <source>
        <dbReference type="SAM" id="MobiDB-lite"/>
    </source>
</evidence>
<dbReference type="PROSITE" id="PS51257">
    <property type="entry name" value="PROKAR_LIPOPROTEIN"/>
    <property type="match status" value="1"/>
</dbReference>
<keyword evidence="9" id="KW-1185">Reference proteome</keyword>
<keyword evidence="5" id="KW-0998">Cell outer membrane</keyword>
<evidence type="ECO:0008006" key="10">
    <source>
        <dbReference type="Google" id="ProtNLM"/>
    </source>
</evidence>
<gene>
    <name evidence="8" type="ORF">SAMN05444581_11518</name>
</gene>
<dbReference type="AlphaFoldDB" id="A0A1I4BIW1"/>
<keyword evidence="4" id="KW-0564">Palmitate</keyword>
<sequence>MRVVLLEPLLPLLPCFSRPLRLALTAAIFLAVGGCGRRGPLEPPPGSPTSLAPLSGAPDQYAAPRSVADLPGENAAGAVVTQGAAPGQTPPQPKGDNPVPVQAPRPPRPFLLDPLL</sequence>
<keyword evidence="2" id="KW-0732">Signal</keyword>
<dbReference type="NCBIfam" id="NF047847">
    <property type="entry name" value="SS_mature_LptM"/>
    <property type="match status" value="1"/>
</dbReference>
<evidence type="ECO:0000313" key="9">
    <source>
        <dbReference type="Proteomes" id="UP000198755"/>
    </source>
</evidence>
<name>A0A1I4BIW1_9HYPH</name>
<protein>
    <recommendedName>
        <fullName evidence="10">Lipoprotein-attachment site-containing protein</fullName>
    </recommendedName>
</protein>
<evidence type="ECO:0000256" key="5">
    <source>
        <dbReference type="ARBA" id="ARBA00023237"/>
    </source>
</evidence>
<evidence type="ECO:0000256" key="6">
    <source>
        <dbReference type="ARBA" id="ARBA00023288"/>
    </source>
</evidence>
<organism evidence="8 9">
    <name type="scientific">Methylocapsa palsarum</name>
    <dbReference type="NCBI Taxonomy" id="1612308"/>
    <lineage>
        <taxon>Bacteria</taxon>
        <taxon>Pseudomonadati</taxon>
        <taxon>Pseudomonadota</taxon>
        <taxon>Alphaproteobacteria</taxon>
        <taxon>Hyphomicrobiales</taxon>
        <taxon>Beijerinckiaceae</taxon>
        <taxon>Methylocapsa</taxon>
    </lineage>
</organism>
<evidence type="ECO:0000256" key="2">
    <source>
        <dbReference type="ARBA" id="ARBA00022729"/>
    </source>
</evidence>
<dbReference type="STRING" id="1612308.SAMN05444581_11518"/>
<proteinExistence type="predicted"/>
<dbReference type="EMBL" id="FOSN01000015">
    <property type="protein sequence ID" value="SFK68433.1"/>
    <property type="molecule type" value="Genomic_DNA"/>
</dbReference>
<evidence type="ECO:0000313" key="8">
    <source>
        <dbReference type="EMBL" id="SFK68433.1"/>
    </source>
</evidence>
<dbReference type="Proteomes" id="UP000198755">
    <property type="component" value="Unassembled WGS sequence"/>
</dbReference>
<reference evidence="8 9" key="1">
    <citation type="submission" date="2016-10" db="EMBL/GenBank/DDBJ databases">
        <authorList>
            <person name="de Groot N.N."/>
        </authorList>
    </citation>
    <scope>NUCLEOTIDE SEQUENCE [LARGE SCALE GENOMIC DNA]</scope>
    <source>
        <strain evidence="8 9">NE2</strain>
    </source>
</reference>
<comment type="subcellular location">
    <subcellularLocation>
        <location evidence="1">Cell outer membrane</location>
        <topology evidence="1">Lipid-anchor</topology>
    </subcellularLocation>
</comment>
<evidence type="ECO:0000256" key="1">
    <source>
        <dbReference type="ARBA" id="ARBA00004459"/>
    </source>
</evidence>
<keyword evidence="6" id="KW-0449">Lipoprotein</keyword>
<accession>A0A1I4BIW1</accession>
<dbReference type="InterPro" id="IPR032831">
    <property type="entry name" value="LptM_cons"/>
</dbReference>